<reference evidence="1" key="1">
    <citation type="submission" date="2020-03" db="EMBL/GenBank/DDBJ databases">
        <authorList>
            <person name="Weist P."/>
        </authorList>
    </citation>
    <scope>NUCLEOTIDE SEQUENCE</scope>
</reference>
<sequence>MSSLDLMKEQCFTSGTRSSASLTRRFIKKRRVAPGTQQDADSDRQLCRCSIFPLSGSSRTVRRILTACLLSLLALLGSVSIDLSSHFELLHSTEAAYNELTSCRTIAILQLVMWSWLDFARR</sequence>
<gene>
    <name evidence="1" type="ORF">PLEPLA_LOCUS5448</name>
</gene>
<keyword evidence="2" id="KW-1185">Reference proteome</keyword>
<name>A0A9N7TT26_PLEPL</name>
<protein>
    <submittedName>
        <fullName evidence="1">Uncharacterized protein</fullName>
    </submittedName>
</protein>
<dbReference type="EMBL" id="CADEAL010000274">
    <property type="protein sequence ID" value="CAB1417629.1"/>
    <property type="molecule type" value="Genomic_DNA"/>
</dbReference>
<organism evidence="1 2">
    <name type="scientific">Pleuronectes platessa</name>
    <name type="common">European plaice</name>
    <dbReference type="NCBI Taxonomy" id="8262"/>
    <lineage>
        <taxon>Eukaryota</taxon>
        <taxon>Metazoa</taxon>
        <taxon>Chordata</taxon>
        <taxon>Craniata</taxon>
        <taxon>Vertebrata</taxon>
        <taxon>Euteleostomi</taxon>
        <taxon>Actinopterygii</taxon>
        <taxon>Neopterygii</taxon>
        <taxon>Teleostei</taxon>
        <taxon>Neoteleostei</taxon>
        <taxon>Acanthomorphata</taxon>
        <taxon>Carangaria</taxon>
        <taxon>Pleuronectiformes</taxon>
        <taxon>Pleuronectoidei</taxon>
        <taxon>Pleuronectidae</taxon>
        <taxon>Pleuronectes</taxon>
    </lineage>
</organism>
<proteinExistence type="predicted"/>
<accession>A0A9N7TT26</accession>
<evidence type="ECO:0000313" key="2">
    <source>
        <dbReference type="Proteomes" id="UP001153269"/>
    </source>
</evidence>
<dbReference type="Proteomes" id="UP001153269">
    <property type="component" value="Unassembled WGS sequence"/>
</dbReference>
<dbReference type="AlphaFoldDB" id="A0A9N7TT26"/>
<comment type="caution">
    <text evidence="1">The sequence shown here is derived from an EMBL/GenBank/DDBJ whole genome shotgun (WGS) entry which is preliminary data.</text>
</comment>
<evidence type="ECO:0000313" key="1">
    <source>
        <dbReference type="EMBL" id="CAB1417629.1"/>
    </source>
</evidence>